<keyword evidence="1" id="KW-0472">Membrane</keyword>
<evidence type="ECO:0008006" key="4">
    <source>
        <dbReference type="Google" id="ProtNLM"/>
    </source>
</evidence>
<evidence type="ECO:0000313" key="2">
    <source>
        <dbReference type="EMBL" id="SDX55934.1"/>
    </source>
</evidence>
<accession>A0A1H3CQV2</accession>
<dbReference type="RefSeq" id="WP_159428695.1">
    <property type="nucleotide sequence ID" value="NZ_BSYN01000009.1"/>
</dbReference>
<dbReference type="OrthoDB" id="1680833at2"/>
<dbReference type="AlphaFoldDB" id="A0A1H3CQV2"/>
<dbReference type="EMBL" id="FNNG01000013">
    <property type="protein sequence ID" value="SDX55934.1"/>
    <property type="molecule type" value="Genomic_DNA"/>
</dbReference>
<protein>
    <recommendedName>
        <fullName evidence="4">Prepilin-type N-terminal cleavage/methylation domain-containing protein</fullName>
    </recommendedName>
</protein>
<gene>
    <name evidence="2" type="ORF">SAMN05660923_02512</name>
</gene>
<evidence type="ECO:0000313" key="3">
    <source>
        <dbReference type="Proteomes" id="UP000198828"/>
    </source>
</evidence>
<proteinExistence type="predicted"/>
<keyword evidence="3" id="KW-1185">Reference proteome</keyword>
<name>A0A1H3CQV2_9FIRM</name>
<dbReference type="Pfam" id="PF07963">
    <property type="entry name" value="N_methyl"/>
    <property type="match status" value="1"/>
</dbReference>
<dbReference type="PROSITE" id="PS00409">
    <property type="entry name" value="PROKAR_NTER_METHYL"/>
    <property type="match status" value="1"/>
</dbReference>
<keyword evidence="1" id="KW-0812">Transmembrane</keyword>
<evidence type="ECO:0000256" key="1">
    <source>
        <dbReference type="SAM" id="Phobius"/>
    </source>
</evidence>
<keyword evidence="1" id="KW-1133">Transmembrane helix</keyword>
<feature type="transmembrane region" description="Helical" evidence="1">
    <location>
        <begin position="12"/>
        <end position="30"/>
    </location>
</feature>
<organism evidence="2 3">
    <name type="scientific">Tepidimicrobium xylanilyticum</name>
    <dbReference type="NCBI Taxonomy" id="1123352"/>
    <lineage>
        <taxon>Bacteria</taxon>
        <taxon>Bacillati</taxon>
        <taxon>Bacillota</taxon>
        <taxon>Tissierellia</taxon>
        <taxon>Tissierellales</taxon>
        <taxon>Tepidimicrobiaceae</taxon>
        <taxon>Tepidimicrobium</taxon>
    </lineage>
</organism>
<dbReference type="Proteomes" id="UP000198828">
    <property type="component" value="Unassembled WGS sequence"/>
</dbReference>
<reference evidence="2 3" key="1">
    <citation type="submission" date="2016-10" db="EMBL/GenBank/DDBJ databases">
        <authorList>
            <person name="de Groot N.N."/>
        </authorList>
    </citation>
    <scope>NUCLEOTIDE SEQUENCE [LARGE SCALE GENOMIC DNA]</scope>
    <source>
        <strain evidence="2 3">DSM 23310</strain>
    </source>
</reference>
<sequence>MKNSKGFSLIELLLGIFLTGIIVITFFPIINTSLNNIYLAKEKVLMLLEIESIIERIKAYDYLDQNEYIFDMKIEDLINILCSADNISIILPLDNDDMAYEYSCKIYKKNRGDQIWELSVELKHGKNTKIKEMDVITIIFAPTKGGMNN</sequence>
<dbReference type="InterPro" id="IPR012902">
    <property type="entry name" value="N_methyl_site"/>
</dbReference>